<evidence type="ECO:0000313" key="3">
    <source>
        <dbReference type="Proteomes" id="UP000297245"/>
    </source>
</evidence>
<protein>
    <submittedName>
        <fullName evidence="2">Uncharacterized protein</fullName>
    </submittedName>
</protein>
<feature type="region of interest" description="Disordered" evidence="1">
    <location>
        <begin position="196"/>
        <end position="233"/>
    </location>
</feature>
<feature type="compositionally biased region" description="Polar residues" evidence="1">
    <location>
        <begin position="197"/>
        <end position="215"/>
    </location>
</feature>
<sequence>MDLERMWYDRFRSFVAESQVHDDYSTSSRKKHCLSVVGFCTLTYCVLWESLHRPLTFHSLSSTVPAKLVSKAGLRLHYQTTYNLAFNWELGSSVDLRCVPISLWILVSGLTVNQTGLDHLFSSFEIPPNPSFFKELEVYITSDDNIKISFGPFNPELHRGKAGEDKSLQIFDDLCSEVFKQANRLLYQDVPVERDPSGSSLFKGTEDNTSTGSTSAPEGGPANNPPAQGFSTSRKPRIELAWKTPPQTRATVASIAQHYKQHLELLRIRGTMTLQQLPALSIKEISPIHHRCSGRFILLHMRSGRRRSLPHKKVLKVLYMEPSSLWAVKIELKTCRGSSHRRFLLSLFNRSARPASLLLPRTSTYNNEDTETETETEKERERERESFAAALNFGGFGSFGALGGFGRGTTSRGGGGGRLMAVRQQHQQLSQPRWSTGNASAGGEFEGDWEPAPGMPGGLPVEEPPPSPEPPAPEVSQAIPEWGEVTQGLRERRREEAPPPLDLPPPPGFAPSNVEPRRQVHSWATWQPTPDFQPSPPSHEPTLLIPGPSSPADPGLQPSPPSHEPTFLVSDQISPVFSLYMRDFEGEGEGFIGEQEPSRVEGGGRRDMMVAREEE</sequence>
<feature type="compositionally biased region" description="Basic and acidic residues" evidence="1">
    <location>
        <begin position="375"/>
        <end position="384"/>
    </location>
</feature>
<name>A0A4S8M6S9_DENBC</name>
<dbReference type="EMBL" id="ML179154">
    <property type="protein sequence ID" value="THU97483.1"/>
    <property type="molecule type" value="Genomic_DNA"/>
</dbReference>
<feature type="compositionally biased region" description="Pro residues" evidence="1">
    <location>
        <begin position="462"/>
        <end position="473"/>
    </location>
</feature>
<evidence type="ECO:0000313" key="2">
    <source>
        <dbReference type="EMBL" id="THU97483.1"/>
    </source>
</evidence>
<organism evidence="2 3">
    <name type="scientific">Dendrothele bispora (strain CBS 962.96)</name>
    <dbReference type="NCBI Taxonomy" id="1314807"/>
    <lineage>
        <taxon>Eukaryota</taxon>
        <taxon>Fungi</taxon>
        <taxon>Dikarya</taxon>
        <taxon>Basidiomycota</taxon>
        <taxon>Agaricomycotina</taxon>
        <taxon>Agaricomycetes</taxon>
        <taxon>Agaricomycetidae</taxon>
        <taxon>Agaricales</taxon>
        <taxon>Agaricales incertae sedis</taxon>
        <taxon>Dendrothele</taxon>
    </lineage>
</organism>
<feature type="region of interest" description="Disordered" evidence="1">
    <location>
        <begin position="588"/>
        <end position="615"/>
    </location>
</feature>
<proteinExistence type="predicted"/>
<evidence type="ECO:0000256" key="1">
    <source>
        <dbReference type="SAM" id="MobiDB-lite"/>
    </source>
</evidence>
<feature type="compositionally biased region" description="Basic and acidic residues" evidence="1">
    <location>
        <begin position="596"/>
        <end position="615"/>
    </location>
</feature>
<dbReference type="AlphaFoldDB" id="A0A4S8M6S9"/>
<reference evidence="2 3" key="1">
    <citation type="journal article" date="2019" name="Nat. Ecol. Evol.">
        <title>Megaphylogeny resolves global patterns of mushroom evolution.</title>
        <authorList>
            <person name="Varga T."/>
            <person name="Krizsan K."/>
            <person name="Foldi C."/>
            <person name="Dima B."/>
            <person name="Sanchez-Garcia M."/>
            <person name="Sanchez-Ramirez S."/>
            <person name="Szollosi G.J."/>
            <person name="Szarkandi J.G."/>
            <person name="Papp V."/>
            <person name="Albert L."/>
            <person name="Andreopoulos W."/>
            <person name="Angelini C."/>
            <person name="Antonin V."/>
            <person name="Barry K.W."/>
            <person name="Bougher N.L."/>
            <person name="Buchanan P."/>
            <person name="Buyck B."/>
            <person name="Bense V."/>
            <person name="Catcheside P."/>
            <person name="Chovatia M."/>
            <person name="Cooper J."/>
            <person name="Damon W."/>
            <person name="Desjardin D."/>
            <person name="Finy P."/>
            <person name="Geml J."/>
            <person name="Haridas S."/>
            <person name="Hughes K."/>
            <person name="Justo A."/>
            <person name="Karasinski D."/>
            <person name="Kautmanova I."/>
            <person name="Kiss B."/>
            <person name="Kocsube S."/>
            <person name="Kotiranta H."/>
            <person name="LaButti K.M."/>
            <person name="Lechner B.E."/>
            <person name="Liimatainen K."/>
            <person name="Lipzen A."/>
            <person name="Lukacs Z."/>
            <person name="Mihaltcheva S."/>
            <person name="Morgado L.N."/>
            <person name="Niskanen T."/>
            <person name="Noordeloos M.E."/>
            <person name="Ohm R.A."/>
            <person name="Ortiz-Santana B."/>
            <person name="Ovrebo C."/>
            <person name="Racz N."/>
            <person name="Riley R."/>
            <person name="Savchenko A."/>
            <person name="Shiryaev A."/>
            <person name="Soop K."/>
            <person name="Spirin V."/>
            <person name="Szebenyi C."/>
            <person name="Tomsovsky M."/>
            <person name="Tulloss R.E."/>
            <person name="Uehling J."/>
            <person name="Grigoriev I.V."/>
            <person name="Vagvolgyi C."/>
            <person name="Papp T."/>
            <person name="Martin F.M."/>
            <person name="Miettinen O."/>
            <person name="Hibbett D.S."/>
            <person name="Nagy L.G."/>
        </authorList>
    </citation>
    <scope>NUCLEOTIDE SEQUENCE [LARGE SCALE GENOMIC DNA]</scope>
    <source>
        <strain evidence="2 3">CBS 962.96</strain>
    </source>
</reference>
<gene>
    <name evidence="2" type="ORF">K435DRAFT_796435</name>
</gene>
<feature type="region of interest" description="Disordered" evidence="1">
    <location>
        <begin position="359"/>
        <end position="384"/>
    </location>
</feature>
<feature type="region of interest" description="Disordered" evidence="1">
    <location>
        <begin position="423"/>
        <end position="568"/>
    </location>
</feature>
<feature type="compositionally biased region" description="Low complexity" evidence="1">
    <location>
        <begin position="216"/>
        <end position="227"/>
    </location>
</feature>
<accession>A0A4S8M6S9</accession>
<feature type="compositionally biased region" description="Polar residues" evidence="1">
    <location>
        <begin position="424"/>
        <end position="439"/>
    </location>
</feature>
<dbReference type="OrthoDB" id="3026831at2759"/>
<feature type="compositionally biased region" description="Pro residues" evidence="1">
    <location>
        <begin position="498"/>
        <end position="509"/>
    </location>
</feature>
<dbReference type="Proteomes" id="UP000297245">
    <property type="component" value="Unassembled WGS sequence"/>
</dbReference>
<keyword evidence="3" id="KW-1185">Reference proteome</keyword>